<evidence type="ECO:0000313" key="4">
    <source>
        <dbReference type="EMBL" id="KAF2678366.1"/>
    </source>
</evidence>
<dbReference type="InterPro" id="IPR056722">
    <property type="entry name" value="DUF7820"/>
</dbReference>
<dbReference type="OrthoDB" id="5384459at2759"/>
<feature type="region of interest" description="Disordered" evidence="1">
    <location>
        <begin position="241"/>
        <end position="278"/>
    </location>
</feature>
<dbReference type="EMBL" id="MU005612">
    <property type="protein sequence ID" value="KAF2678366.1"/>
    <property type="molecule type" value="Genomic_DNA"/>
</dbReference>
<proteinExistence type="predicted"/>
<accession>A0A6G1IJE8</accession>
<feature type="transmembrane region" description="Helical" evidence="2">
    <location>
        <begin position="371"/>
        <end position="397"/>
    </location>
</feature>
<keyword evidence="2" id="KW-0812">Transmembrane</keyword>
<name>A0A6G1IJE8_9PLEO</name>
<evidence type="ECO:0000256" key="1">
    <source>
        <dbReference type="SAM" id="MobiDB-lite"/>
    </source>
</evidence>
<feature type="region of interest" description="Disordered" evidence="1">
    <location>
        <begin position="617"/>
        <end position="656"/>
    </location>
</feature>
<feature type="region of interest" description="Disordered" evidence="1">
    <location>
        <begin position="1"/>
        <end position="190"/>
    </location>
</feature>
<keyword evidence="2" id="KW-0472">Membrane</keyword>
<evidence type="ECO:0000256" key="2">
    <source>
        <dbReference type="SAM" id="Phobius"/>
    </source>
</evidence>
<dbReference type="AlphaFoldDB" id="A0A6G1IJE8"/>
<sequence length="747" mass="81152">MDRRNSKNAQPQRPRDNPDVFDDEHALDVDVDEDDFMPSVSDGFRPGNARENHDGDRQNHDRNEPTRPQITTTKSSDSTDLRRVATRNSTVKMPLDQDTTSHETRLPNLNLHTRGPSSQATPLQHRESVSSTASFATTARPESPLGTGPSHPYGMYPQNTMARSSSIATTSTQHQPQRSLSSQRPTHPYGMYSQNVVEDEEPIPVPPVQAVIPVGFPGAAAAYRRQIGPDGEEQDIIGLDGHTEQLPPYSRYPEEGPTKASMAAEASATPVEAVPNPRTASSDALLANEVPPSPVSPTTPITPVAPVIPALLPQQRPETQTGSVANPRPATNSESASLLTTEEGVSEKPASVRSVRQVPWRKRRLWGKIPVTVALVLLILLLIFAVILGAAIGTFLAKQGKNKDKDNKNKSDNKHDDPASQVSGPHNTLFDATPITTSVAPLPTGQFALPLGSPQESSPGCLTQGNQYSAWSCKMSFAPLILTITASNPPVANVEPFTGSDGAIQYGLQAPAIVNQTMQLVTDLDFKGYGPAWHFSAKYDKIVILTPEEFTAGSSLRKRQGDKPFRHRFQVQPGDAPWVCTWNQTYIEGYIYVQDNSTAASITGSFPSSYPTDGFGPPPTAVPTGSASTTGNFPAPTNVQKRQDNNSPPNIPRIPPYPRIVKIEERRIPGAPQPVCQKMQLLDDGTLAVAASENGAVVVVQLQEEDPDMDYWSDPPPPSSSGTGQKRRDLERRRDPSDSCHCQWMFQ</sequence>
<dbReference type="PANTHER" id="PTHR42078:SF1">
    <property type="entry name" value="GLUCAN 1, 4-ALPHA-GLUCOSIDASE"/>
    <property type="match status" value="1"/>
</dbReference>
<evidence type="ECO:0000259" key="3">
    <source>
        <dbReference type="Pfam" id="PF25130"/>
    </source>
</evidence>
<feature type="compositionally biased region" description="Polar residues" evidence="1">
    <location>
        <begin position="316"/>
        <end position="340"/>
    </location>
</feature>
<feature type="domain" description="DUF7820" evidence="3">
    <location>
        <begin position="427"/>
        <end position="746"/>
    </location>
</feature>
<feature type="region of interest" description="Disordered" evidence="1">
    <location>
        <begin position="400"/>
        <end position="427"/>
    </location>
</feature>
<dbReference type="PANTHER" id="PTHR42078">
    <property type="entry name" value="GLUCAN 1, 4-ALPHA-GLUCOSIDASE"/>
    <property type="match status" value="1"/>
</dbReference>
<feature type="region of interest" description="Disordered" evidence="1">
    <location>
        <begin position="316"/>
        <end position="357"/>
    </location>
</feature>
<feature type="compositionally biased region" description="Basic and acidic residues" evidence="1">
    <location>
        <begin position="726"/>
        <end position="738"/>
    </location>
</feature>
<feature type="compositionally biased region" description="Polar residues" evidence="1">
    <location>
        <begin position="157"/>
        <end position="185"/>
    </location>
</feature>
<feature type="compositionally biased region" description="Polar residues" evidence="1">
    <location>
        <begin position="623"/>
        <end position="640"/>
    </location>
</feature>
<reference evidence="4" key="1">
    <citation type="journal article" date="2020" name="Stud. Mycol.">
        <title>101 Dothideomycetes genomes: a test case for predicting lifestyles and emergence of pathogens.</title>
        <authorList>
            <person name="Haridas S."/>
            <person name="Albert R."/>
            <person name="Binder M."/>
            <person name="Bloem J."/>
            <person name="Labutti K."/>
            <person name="Salamov A."/>
            <person name="Andreopoulos B."/>
            <person name="Baker S."/>
            <person name="Barry K."/>
            <person name="Bills G."/>
            <person name="Bluhm B."/>
            <person name="Cannon C."/>
            <person name="Castanera R."/>
            <person name="Culley D."/>
            <person name="Daum C."/>
            <person name="Ezra D."/>
            <person name="Gonzalez J."/>
            <person name="Henrissat B."/>
            <person name="Kuo A."/>
            <person name="Liang C."/>
            <person name="Lipzen A."/>
            <person name="Lutzoni F."/>
            <person name="Magnuson J."/>
            <person name="Mondo S."/>
            <person name="Nolan M."/>
            <person name="Ohm R."/>
            <person name="Pangilinan J."/>
            <person name="Park H.-J."/>
            <person name="Ramirez L."/>
            <person name="Alfaro M."/>
            <person name="Sun H."/>
            <person name="Tritt A."/>
            <person name="Yoshinaga Y."/>
            <person name="Zwiers L.-H."/>
            <person name="Turgeon B."/>
            <person name="Goodwin S."/>
            <person name="Spatafora J."/>
            <person name="Crous P."/>
            <person name="Grigoriev I."/>
        </authorList>
    </citation>
    <scope>NUCLEOTIDE SEQUENCE</scope>
    <source>
        <strain evidence="4">CBS 122367</strain>
    </source>
</reference>
<protein>
    <recommendedName>
        <fullName evidence="3">DUF7820 domain-containing protein</fullName>
    </recommendedName>
</protein>
<feature type="compositionally biased region" description="Basic and acidic residues" evidence="1">
    <location>
        <begin position="13"/>
        <end position="28"/>
    </location>
</feature>
<keyword evidence="2" id="KW-1133">Transmembrane helix</keyword>
<dbReference type="Proteomes" id="UP000799291">
    <property type="component" value="Unassembled WGS sequence"/>
</dbReference>
<feature type="compositionally biased region" description="Basic and acidic residues" evidence="1">
    <location>
        <begin position="401"/>
        <end position="418"/>
    </location>
</feature>
<evidence type="ECO:0000313" key="5">
    <source>
        <dbReference type="Proteomes" id="UP000799291"/>
    </source>
</evidence>
<gene>
    <name evidence="4" type="ORF">K458DRAFT_408872</name>
</gene>
<feature type="compositionally biased region" description="Low complexity" evidence="1">
    <location>
        <begin position="130"/>
        <end position="139"/>
    </location>
</feature>
<organism evidence="4 5">
    <name type="scientific">Lentithecium fluviatile CBS 122367</name>
    <dbReference type="NCBI Taxonomy" id="1168545"/>
    <lineage>
        <taxon>Eukaryota</taxon>
        <taxon>Fungi</taxon>
        <taxon>Dikarya</taxon>
        <taxon>Ascomycota</taxon>
        <taxon>Pezizomycotina</taxon>
        <taxon>Dothideomycetes</taxon>
        <taxon>Pleosporomycetidae</taxon>
        <taxon>Pleosporales</taxon>
        <taxon>Massarineae</taxon>
        <taxon>Lentitheciaceae</taxon>
        <taxon>Lentithecium</taxon>
    </lineage>
</organism>
<feature type="compositionally biased region" description="Basic and acidic residues" evidence="1">
    <location>
        <begin position="48"/>
        <end position="65"/>
    </location>
</feature>
<dbReference type="Pfam" id="PF25130">
    <property type="entry name" value="DUF7820"/>
    <property type="match status" value="1"/>
</dbReference>
<feature type="compositionally biased region" description="Polar residues" evidence="1">
    <location>
        <begin position="66"/>
        <end position="76"/>
    </location>
</feature>
<feature type="region of interest" description="Disordered" evidence="1">
    <location>
        <begin position="706"/>
        <end position="747"/>
    </location>
</feature>
<keyword evidence="5" id="KW-1185">Reference proteome</keyword>